<evidence type="ECO:0000256" key="12">
    <source>
        <dbReference type="ARBA" id="ARBA00023239"/>
    </source>
</evidence>
<gene>
    <name evidence="16" type="ORF">MAR_033094</name>
</gene>
<dbReference type="InterPro" id="IPR018338">
    <property type="entry name" value="Carbonic_anhydrase_a-class_CS"/>
</dbReference>
<comment type="similarity">
    <text evidence="3 14">Belongs to the alpha-carbonic anhydrase family.</text>
</comment>
<reference evidence="16" key="1">
    <citation type="submission" date="2022-11" db="EMBL/GenBank/DDBJ databases">
        <title>Centuries of genome instability and evolution in soft-shell clam transmissible cancer (bioRxiv).</title>
        <authorList>
            <person name="Hart S.F.M."/>
            <person name="Yonemitsu M.A."/>
            <person name="Giersch R.M."/>
            <person name="Beal B.F."/>
            <person name="Arriagada G."/>
            <person name="Davis B.W."/>
            <person name="Ostrander E.A."/>
            <person name="Goff S.P."/>
            <person name="Metzger M.J."/>
        </authorList>
    </citation>
    <scope>NUCLEOTIDE SEQUENCE</scope>
    <source>
        <strain evidence="16">MELC-2E11</strain>
        <tissue evidence="16">Siphon/mantle</tissue>
    </source>
</reference>
<keyword evidence="9 14" id="KW-0862">Zinc</keyword>
<evidence type="ECO:0000256" key="2">
    <source>
        <dbReference type="ARBA" id="ARBA00004498"/>
    </source>
</evidence>
<evidence type="ECO:0000256" key="11">
    <source>
        <dbReference type="ARBA" id="ARBA00023157"/>
    </source>
</evidence>
<dbReference type="SMART" id="SM01057">
    <property type="entry name" value="Carb_anhydrase"/>
    <property type="match status" value="1"/>
</dbReference>
<evidence type="ECO:0000256" key="9">
    <source>
        <dbReference type="ARBA" id="ARBA00022833"/>
    </source>
</evidence>
<dbReference type="PANTHER" id="PTHR18952">
    <property type="entry name" value="CARBONIC ANHYDRASE"/>
    <property type="match status" value="1"/>
</dbReference>
<evidence type="ECO:0000256" key="1">
    <source>
        <dbReference type="ARBA" id="ARBA00001947"/>
    </source>
</evidence>
<evidence type="ECO:0000256" key="13">
    <source>
        <dbReference type="ARBA" id="ARBA00048348"/>
    </source>
</evidence>
<keyword evidence="6" id="KW-0272">Extracellular matrix</keyword>
<dbReference type="Gene3D" id="3.10.200.10">
    <property type="entry name" value="Alpha carbonic anhydrase"/>
    <property type="match status" value="1"/>
</dbReference>
<keyword evidence="11" id="KW-1015">Disulfide bond</keyword>
<organism evidence="16 17">
    <name type="scientific">Mya arenaria</name>
    <name type="common">Soft-shell clam</name>
    <dbReference type="NCBI Taxonomy" id="6604"/>
    <lineage>
        <taxon>Eukaryota</taxon>
        <taxon>Metazoa</taxon>
        <taxon>Spiralia</taxon>
        <taxon>Lophotrochozoa</taxon>
        <taxon>Mollusca</taxon>
        <taxon>Bivalvia</taxon>
        <taxon>Autobranchia</taxon>
        <taxon>Heteroconchia</taxon>
        <taxon>Euheterodonta</taxon>
        <taxon>Imparidentia</taxon>
        <taxon>Neoheterodontei</taxon>
        <taxon>Myida</taxon>
        <taxon>Myoidea</taxon>
        <taxon>Myidae</taxon>
        <taxon>Mya</taxon>
    </lineage>
</organism>
<comment type="cofactor">
    <cofactor evidence="1 14">
        <name>Zn(2+)</name>
        <dbReference type="ChEBI" id="CHEBI:29105"/>
    </cofactor>
</comment>
<dbReference type="PROSITE" id="PS51144">
    <property type="entry name" value="ALPHA_CA_2"/>
    <property type="match status" value="1"/>
</dbReference>
<evidence type="ECO:0000256" key="8">
    <source>
        <dbReference type="ARBA" id="ARBA00022737"/>
    </source>
</evidence>
<evidence type="ECO:0000256" key="5">
    <source>
        <dbReference type="ARBA" id="ARBA00022525"/>
    </source>
</evidence>
<dbReference type="InterPro" id="IPR023561">
    <property type="entry name" value="Carbonic_anhydrase_a-class"/>
</dbReference>
<dbReference type="PROSITE" id="PS00162">
    <property type="entry name" value="ALPHA_CA_1"/>
    <property type="match status" value="1"/>
</dbReference>
<feature type="domain" description="Alpha-carbonic anhydrase" evidence="15">
    <location>
        <begin position="1"/>
        <end position="250"/>
    </location>
</feature>
<evidence type="ECO:0000313" key="16">
    <source>
        <dbReference type="EMBL" id="WAR30552.1"/>
    </source>
</evidence>
<dbReference type="Proteomes" id="UP001164746">
    <property type="component" value="Chromosome 17"/>
</dbReference>
<evidence type="ECO:0000259" key="15">
    <source>
        <dbReference type="PROSITE" id="PS51144"/>
    </source>
</evidence>
<keyword evidence="7 14" id="KW-0479">Metal-binding</keyword>
<name>A0ABY7GB37_MYAAR</name>
<keyword evidence="5" id="KW-0964">Secreted</keyword>
<keyword evidence="12 14" id="KW-0456">Lyase</keyword>
<dbReference type="InterPro" id="IPR001148">
    <property type="entry name" value="CA_dom"/>
</dbReference>
<dbReference type="SUPFAM" id="SSF51069">
    <property type="entry name" value="Carbonic anhydrase"/>
    <property type="match status" value="1"/>
</dbReference>
<comment type="subcellular location">
    <subcellularLocation>
        <location evidence="2">Secreted</location>
        <location evidence="2">Extracellular space</location>
        <location evidence="2">Extracellular matrix</location>
    </subcellularLocation>
</comment>
<sequence>MKRPSTWGKDFPIANGERQSPIDIVTSAAEYDSDVQGSNALSTNYTPESEVKLVNNGHSIMCQITKKGVLTGGPLGKDEYRLEQFHLHWGAEDGRGSEHTVDGKMYASELHLVHWNASKYSSFADAVQKPDGLAVLGIFITPGVACNQFKVISDNCGKLKTSGAEMTVDTTLDPTLLLPSNTSDYWTYLGSLTTPPLFESVTWIVFKEPVEYSKEQLLALRNLVDSDGNHMQDNYRPPAALKQRKVKKTFT</sequence>
<evidence type="ECO:0000256" key="6">
    <source>
        <dbReference type="ARBA" id="ARBA00022530"/>
    </source>
</evidence>
<evidence type="ECO:0000256" key="4">
    <source>
        <dbReference type="ARBA" id="ARBA00012925"/>
    </source>
</evidence>
<dbReference type="EMBL" id="CP111028">
    <property type="protein sequence ID" value="WAR30552.1"/>
    <property type="molecule type" value="Genomic_DNA"/>
</dbReference>
<evidence type="ECO:0000256" key="3">
    <source>
        <dbReference type="ARBA" id="ARBA00010718"/>
    </source>
</evidence>
<dbReference type="InterPro" id="IPR036398">
    <property type="entry name" value="CA_dom_sf"/>
</dbReference>
<accession>A0ABY7GB37</accession>
<keyword evidence="8" id="KW-0677">Repeat</keyword>
<proteinExistence type="inferred from homology"/>
<protein>
    <recommendedName>
        <fullName evidence="4 14">Carbonic anhydrase</fullName>
        <ecNumber evidence="4 14">4.2.1.1</ecNumber>
    </recommendedName>
</protein>
<keyword evidence="17" id="KW-1185">Reference proteome</keyword>
<comment type="function">
    <text evidence="14">Reversible hydration of carbon dioxide.</text>
</comment>
<evidence type="ECO:0000256" key="14">
    <source>
        <dbReference type="RuleBase" id="RU367011"/>
    </source>
</evidence>
<keyword evidence="10" id="KW-0106">Calcium</keyword>
<evidence type="ECO:0000313" key="17">
    <source>
        <dbReference type="Proteomes" id="UP001164746"/>
    </source>
</evidence>
<dbReference type="EC" id="4.2.1.1" evidence="4 14"/>
<evidence type="ECO:0000256" key="10">
    <source>
        <dbReference type="ARBA" id="ARBA00022837"/>
    </source>
</evidence>
<dbReference type="Pfam" id="PF00194">
    <property type="entry name" value="Carb_anhydrase"/>
    <property type="match status" value="1"/>
</dbReference>
<evidence type="ECO:0000256" key="7">
    <source>
        <dbReference type="ARBA" id="ARBA00022723"/>
    </source>
</evidence>
<comment type="catalytic activity">
    <reaction evidence="13 14">
        <text>hydrogencarbonate + H(+) = CO2 + H2O</text>
        <dbReference type="Rhea" id="RHEA:10748"/>
        <dbReference type="ChEBI" id="CHEBI:15377"/>
        <dbReference type="ChEBI" id="CHEBI:15378"/>
        <dbReference type="ChEBI" id="CHEBI:16526"/>
        <dbReference type="ChEBI" id="CHEBI:17544"/>
        <dbReference type="EC" id="4.2.1.1"/>
    </reaction>
</comment>
<dbReference type="PANTHER" id="PTHR18952:SF141">
    <property type="entry name" value="CARBONIC ANHYDRASE"/>
    <property type="match status" value="1"/>
</dbReference>